<protein>
    <submittedName>
        <fullName evidence="2">Diguanylate phosphodiesterase</fullName>
    </submittedName>
</protein>
<sequence length="259" mass="29501">MGQSQLISDRQSRFVCFGGKCDKPLDFSFLFAFQPIVNIKTGMIYAQEALVRGLKGEGAGSILSKVNDSNRYIFDQTAREKALQSALSCHWDGLISINFMPNAVFSPAHCLRRTLATCEKLNLNPSRIIFEWSEKEYINDAHHIENIISTYQHLDFKIAFDDFGRAHSNLNLLTRYHPNIIKLDRHYVINIEKDKHRQAIVKAMISLCRDLNIDFVVEGVETIAEFDMLSDIGVELMQGFLLARPALMDMPKATIPYVI</sequence>
<proteinExistence type="predicted"/>
<name>F8EW88_ZYMMT</name>
<dbReference type="PANTHER" id="PTHR33121:SF15">
    <property type="entry name" value="BLUE LIGHT- AND TEMPERATURE-REGULATED ANTIREPRESSOR BLUF"/>
    <property type="match status" value="1"/>
</dbReference>
<gene>
    <name evidence="2" type="ordered locus">Zymop_1608</name>
</gene>
<dbReference type="SUPFAM" id="SSF141868">
    <property type="entry name" value="EAL domain-like"/>
    <property type="match status" value="1"/>
</dbReference>
<dbReference type="InterPro" id="IPR035919">
    <property type="entry name" value="EAL_sf"/>
</dbReference>
<evidence type="ECO:0000259" key="1">
    <source>
        <dbReference type="PROSITE" id="PS50883"/>
    </source>
</evidence>
<reference evidence="2 3" key="1">
    <citation type="journal article" date="2011" name="J. Bacteriol.">
        <title>Genome sequence of the ethanol-producing Zymomonas mobilis subsp. pomaceae lectotype strain ATCC 29192.</title>
        <authorList>
            <person name="Kouvelis V.N."/>
            <person name="Davenport K.W."/>
            <person name="Brettin T.S."/>
            <person name="Bruce D."/>
            <person name="Detter C."/>
            <person name="Han C.S."/>
            <person name="Nolan M."/>
            <person name="Tapia R."/>
            <person name="Damoulaki A."/>
            <person name="Kyrpides N.C."/>
            <person name="Typas M.A."/>
            <person name="Pappas K.M."/>
        </authorList>
    </citation>
    <scope>NUCLEOTIDE SEQUENCE [LARGE SCALE GENOMIC DNA]</scope>
    <source>
        <strain evidence="3">ATCC 29192 / DSM 22645 / JCM 10191 / CCUG 17912 / NBRC 13757 / NCIMB 11200 / NRRL B-4491 / Barker I</strain>
    </source>
</reference>
<dbReference type="EMBL" id="CP002865">
    <property type="protein sequence ID" value="AEI38498.1"/>
    <property type="molecule type" value="Genomic_DNA"/>
</dbReference>
<accession>F8EW88</accession>
<dbReference type="RefSeq" id="WP_013934886.1">
    <property type="nucleotide sequence ID" value="NC_015709.1"/>
</dbReference>
<dbReference type="InterPro" id="IPR001633">
    <property type="entry name" value="EAL_dom"/>
</dbReference>
<feature type="domain" description="EAL" evidence="1">
    <location>
        <begin position="3"/>
        <end position="259"/>
    </location>
</feature>
<dbReference type="Proteomes" id="UP000000491">
    <property type="component" value="Chromosome"/>
</dbReference>
<dbReference type="GO" id="GO:0071111">
    <property type="term" value="F:cyclic-guanylate-specific phosphodiesterase activity"/>
    <property type="evidence" value="ECO:0007669"/>
    <property type="project" value="InterPro"/>
</dbReference>
<dbReference type="Gene3D" id="3.20.20.450">
    <property type="entry name" value="EAL domain"/>
    <property type="match status" value="1"/>
</dbReference>
<dbReference type="SMART" id="SM00052">
    <property type="entry name" value="EAL"/>
    <property type="match status" value="1"/>
</dbReference>
<dbReference type="KEGG" id="zmp:Zymop_1608"/>
<evidence type="ECO:0000313" key="3">
    <source>
        <dbReference type="Proteomes" id="UP000000491"/>
    </source>
</evidence>
<dbReference type="PANTHER" id="PTHR33121">
    <property type="entry name" value="CYCLIC DI-GMP PHOSPHODIESTERASE PDEF"/>
    <property type="match status" value="1"/>
</dbReference>
<dbReference type="HOGENOM" id="CLU_000445_70_50_5"/>
<dbReference type="Pfam" id="PF00563">
    <property type="entry name" value="EAL"/>
    <property type="match status" value="1"/>
</dbReference>
<organism evidence="2 3">
    <name type="scientific">Zymomonas mobilis subsp. pomaceae (strain ATCC 29192 / DSM 22645 / JCM 10191 / CCUG 17912 / NBRC 13757 / NCIMB 11200 / NRRL B-4491 / Barker I)</name>
    <dbReference type="NCBI Taxonomy" id="579138"/>
    <lineage>
        <taxon>Bacteria</taxon>
        <taxon>Pseudomonadati</taxon>
        <taxon>Pseudomonadota</taxon>
        <taxon>Alphaproteobacteria</taxon>
        <taxon>Sphingomonadales</taxon>
        <taxon>Zymomonadaceae</taxon>
        <taxon>Zymomonas</taxon>
    </lineage>
</organism>
<dbReference type="eggNOG" id="COG2200">
    <property type="taxonomic scope" value="Bacteria"/>
</dbReference>
<dbReference type="AlphaFoldDB" id="F8EW88"/>
<evidence type="ECO:0000313" key="2">
    <source>
        <dbReference type="EMBL" id="AEI38498.1"/>
    </source>
</evidence>
<dbReference type="STRING" id="579138.Zymop_1608"/>
<dbReference type="InterPro" id="IPR050706">
    <property type="entry name" value="Cyclic-di-GMP_PDE-like"/>
</dbReference>
<dbReference type="PATRIC" id="fig|579138.3.peg.1704"/>
<dbReference type="PROSITE" id="PS50883">
    <property type="entry name" value="EAL"/>
    <property type="match status" value="1"/>
</dbReference>
<dbReference type="CDD" id="cd01948">
    <property type="entry name" value="EAL"/>
    <property type="match status" value="1"/>
</dbReference>